<feature type="domain" description="Glycosyltransferase subfamily 4-like N-terminal" evidence="3">
    <location>
        <begin position="16"/>
        <end position="174"/>
    </location>
</feature>
<dbReference type="CDD" id="cd03809">
    <property type="entry name" value="GT4_MtfB-like"/>
    <property type="match status" value="1"/>
</dbReference>
<dbReference type="CAZy" id="GT4">
    <property type="family name" value="Glycosyltransferase Family 4"/>
</dbReference>
<evidence type="ECO:0000313" key="5">
    <source>
        <dbReference type="Proteomes" id="UP000008718"/>
    </source>
</evidence>
<dbReference type="GO" id="GO:0016757">
    <property type="term" value="F:glycosyltransferase activity"/>
    <property type="evidence" value="ECO:0007669"/>
    <property type="project" value="InterPro"/>
</dbReference>
<dbReference type="KEGG" id="ppn:Palpr_1944"/>
<reference evidence="4 5" key="2">
    <citation type="journal article" date="2011" name="Stand. Genomic Sci.">
        <title>Complete genome sequence of Paludibacter propionicigenes type strain (WB4).</title>
        <authorList>
            <person name="Gronow S."/>
            <person name="Munk C."/>
            <person name="Lapidus A."/>
            <person name="Nolan M."/>
            <person name="Lucas S."/>
            <person name="Hammon N."/>
            <person name="Deshpande S."/>
            <person name="Cheng J.F."/>
            <person name="Tapia R."/>
            <person name="Han C."/>
            <person name="Goodwin L."/>
            <person name="Pitluck S."/>
            <person name="Liolios K."/>
            <person name="Ivanova N."/>
            <person name="Mavromatis K."/>
            <person name="Mikhailova N."/>
            <person name="Pati A."/>
            <person name="Chen A."/>
            <person name="Palaniappan K."/>
            <person name="Land M."/>
            <person name="Hauser L."/>
            <person name="Chang Y.J."/>
            <person name="Jeffries C.D."/>
            <person name="Brambilla E."/>
            <person name="Rohde M."/>
            <person name="Goker M."/>
            <person name="Detter J.C."/>
            <person name="Woyke T."/>
            <person name="Bristow J."/>
            <person name="Eisen J.A."/>
            <person name="Markowitz V."/>
            <person name="Hugenholtz P."/>
            <person name="Kyrpides N.C."/>
            <person name="Klenk H.P."/>
        </authorList>
    </citation>
    <scope>NUCLEOTIDE SEQUENCE [LARGE SCALE GENOMIC DNA]</scope>
    <source>
        <strain evidence="5">DSM 17365 / JCM 13257 / WB4</strain>
    </source>
</reference>
<gene>
    <name evidence="4" type="ordered locus">Palpr_1944</name>
</gene>
<dbReference type="HOGENOM" id="CLU_009583_27_6_10"/>
<dbReference type="Proteomes" id="UP000008718">
    <property type="component" value="Chromosome"/>
</dbReference>
<dbReference type="PANTHER" id="PTHR46401:SF2">
    <property type="entry name" value="GLYCOSYLTRANSFERASE WBBK-RELATED"/>
    <property type="match status" value="1"/>
</dbReference>
<evidence type="ECO:0000256" key="1">
    <source>
        <dbReference type="ARBA" id="ARBA00022679"/>
    </source>
</evidence>
<dbReference type="InterPro" id="IPR001296">
    <property type="entry name" value="Glyco_trans_1"/>
</dbReference>
<dbReference type="eggNOG" id="COG0438">
    <property type="taxonomic scope" value="Bacteria"/>
</dbReference>
<dbReference type="STRING" id="694427.Palpr_1944"/>
<dbReference type="PANTHER" id="PTHR46401">
    <property type="entry name" value="GLYCOSYLTRANSFERASE WBBK-RELATED"/>
    <property type="match status" value="1"/>
</dbReference>
<dbReference type="Pfam" id="PF13439">
    <property type="entry name" value="Glyco_transf_4"/>
    <property type="match status" value="1"/>
</dbReference>
<organism evidence="4 5">
    <name type="scientific">Paludibacter propionicigenes (strain DSM 17365 / JCM 13257 / WB4)</name>
    <dbReference type="NCBI Taxonomy" id="694427"/>
    <lineage>
        <taxon>Bacteria</taxon>
        <taxon>Pseudomonadati</taxon>
        <taxon>Bacteroidota</taxon>
        <taxon>Bacteroidia</taxon>
        <taxon>Bacteroidales</taxon>
        <taxon>Paludibacteraceae</taxon>
        <taxon>Paludibacter</taxon>
    </lineage>
</organism>
<evidence type="ECO:0000313" key="4">
    <source>
        <dbReference type="EMBL" id="ADQ80083.1"/>
    </source>
</evidence>
<dbReference type="EMBL" id="CP002345">
    <property type="protein sequence ID" value="ADQ80083.1"/>
    <property type="molecule type" value="Genomic_DNA"/>
</dbReference>
<dbReference type="AlphaFoldDB" id="E4T5T9"/>
<reference key="1">
    <citation type="submission" date="2010-11" db="EMBL/GenBank/DDBJ databases">
        <title>The complete genome of Paludibacter propionicigenes DSM 17365.</title>
        <authorList>
            <consortium name="US DOE Joint Genome Institute (JGI-PGF)"/>
            <person name="Lucas S."/>
            <person name="Copeland A."/>
            <person name="Lapidus A."/>
            <person name="Bruce D."/>
            <person name="Goodwin L."/>
            <person name="Pitluck S."/>
            <person name="Kyrpides N."/>
            <person name="Mavromatis K."/>
            <person name="Ivanova N."/>
            <person name="Munk A.C."/>
            <person name="Brettin T."/>
            <person name="Detter J.C."/>
            <person name="Han C."/>
            <person name="Tapia R."/>
            <person name="Land M."/>
            <person name="Hauser L."/>
            <person name="Markowitz V."/>
            <person name="Cheng J.-F."/>
            <person name="Hugenholtz P."/>
            <person name="Woyke T."/>
            <person name="Wu D."/>
            <person name="Gronow S."/>
            <person name="Wellnitz S."/>
            <person name="Brambilla E."/>
            <person name="Klenk H.-P."/>
            <person name="Eisen J.A."/>
        </authorList>
    </citation>
    <scope>NUCLEOTIDE SEQUENCE</scope>
    <source>
        <strain>WB4</strain>
    </source>
</reference>
<keyword evidence="1 4" id="KW-0808">Transferase</keyword>
<proteinExistence type="predicted"/>
<dbReference type="Gene3D" id="3.40.50.2000">
    <property type="entry name" value="Glycogen Phosphorylase B"/>
    <property type="match status" value="2"/>
</dbReference>
<accession>E4T5T9</accession>
<dbReference type="InterPro" id="IPR028098">
    <property type="entry name" value="Glyco_trans_4-like_N"/>
</dbReference>
<dbReference type="SUPFAM" id="SSF53756">
    <property type="entry name" value="UDP-Glycosyltransferase/glycogen phosphorylase"/>
    <property type="match status" value="1"/>
</dbReference>
<name>E4T5T9_PALPW</name>
<evidence type="ECO:0000259" key="3">
    <source>
        <dbReference type="Pfam" id="PF13439"/>
    </source>
</evidence>
<dbReference type="RefSeq" id="WP_013445452.1">
    <property type="nucleotide sequence ID" value="NC_014734.1"/>
</dbReference>
<sequence length="370" mass="41865">MRIGYDAKRLFCNHRGLGNYSRDLIRILSQYFPDNQYDLYTPDIKLEVPLNTQNTSIIQPSGIYKFLPSSLWRSYGLNAEIMRHGDDIFHGLSQELPVGIEKLPIKKIVTFHDAIFMRYPELYAASYRKIFTAKNFYSCRIADRIIAISEQSKRDAIEFFDADPAKVEVVYQGCNNIFRQTASMEEKQAIRNKYDLPSDYLLFVGAIEPRKNIASIIQAISQEKIDIPLVVVGRKTDYTTELQQLAAQLHLSTSILFLHQVETNDLPAIYQMAQLFVYPSIFEGFGIPILEALCSETPVITSSGSCFEETGGNFSMYVSPQNAEEIGAAIQTVLNDSGLQKTMIQEGIIHAQNFTDDKIADGLMSLYKSV</sequence>
<feature type="domain" description="Glycosyl transferase family 1" evidence="2">
    <location>
        <begin position="190"/>
        <end position="347"/>
    </location>
</feature>
<protein>
    <submittedName>
        <fullName evidence="4">Glycosyl transferase group 1</fullName>
    </submittedName>
</protein>
<keyword evidence="5" id="KW-1185">Reference proteome</keyword>
<dbReference type="GO" id="GO:0009103">
    <property type="term" value="P:lipopolysaccharide biosynthetic process"/>
    <property type="evidence" value="ECO:0007669"/>
    <property type="project" value="TreeGrafter"/>
</dbReference>
<evidence type="ECO:0000259" key="2">
    <source>
        <dbReference type="Pfam" id="PF00534"/>
    </source>
</evidence>
<dbReference type="OrthoDB" id="9801609at2"/>
<dbReference type="Pfam" id="PF00534">
    <property type="entry name" value="Glycos_transf_1"/>
    <property type="match status" value="1"/>
</dbReference>